<evidence type="ECO:0000313" key="1">
    <source>
        <dbReference type="EMBL" id="MEX3935171.1"/>
    </source>
</evidence>
<gene>
    <name evidence="1" type="ORF">AB4Y32_25830</name>
</gene>
<accession>A0ACC6U6J1</accession>
<name>A0ACC6U6J1_9BURK</name>
<comment type="caution">
    <text evidence="1">The sequence shown here is derived from an EMBL/GenBank/DDBJ whole genome shotgun (WGS) entry which is preliminary data.</text>
</comment>
<keyword evidence="2" id="KW-1185">Reference proteome</keyword>
<dbReference type="Proteomes" id="UP001558850">
    <property type="component" value="Unassembled WGS sequence"/>
</dbReference>
<organism evidence="1 2">
    <name type="scientific">Paraburkholderia phymatum</name>
    <dbReference type="NCBI Taxonomy" id="148447"/>
    <lineage>
        <taxon>Bacteria</taxon>
        <taxon>Pseudomonadati</taxon>
        <taxon>Pseudomonadota</taxon>
        <taxon>Betaproteobacteria</taxon>
        <taxon>Burkholderiales</taxon>
        <taxon>Burkholderiaceae</taxon>
        <taxon>Paraburkholderia</taxon>
    </lineage>
</organism>
<proteinExistence type="predicted"/>
<dbReference type="EMBL" id="JBFRCH010000018">
    <property type="protein sequence ID" value="MEX3935171.1"/>
    <property type="molecule type" value="Genomic_DNA"/>
</dbReference>
<reference evidence="1" key="1">
    <citation type="submission" date="2024-07" db="EMBL/GenBank/DDBJ databases">
        <title>A survey of Mimosa microsymbionts across Brazilian biomes reveals a high diversity of Paraburkholderia nodulating endemic species, but also that Cupriavidus is common as a symbiont of widespread species.</title>
        <authorList>
            <person name="Rouws L."/>
            <person name="Barauna A."/>
            <person name="Beukes C."/>
            <person name="Rouws J.R.C."/>
            <person name="De Faria S.M."/>
            <person name="Gross E."/>
            <person name="Bueno Dos Reis Junior F."/>
            <person name="Simon M.F."/>
            <person name="Maluk M."/>
            <person name="Odee D.W."/>
            <person name="Kenicer G."/>
            <person name="Young J.P.W."/>
            <person name="Reis V.M."/>
            <person name="Zilli J."/>
            <person name="James E.K."/>
        </authorList>
    </citation>
    <scope>NUCLEOTIDE SEQUENCE</scope>
    <source>
        <strain evidence="1">EG181B</strain>
    </source>
</reference>
<protein>
    <submittedName>
        <fullName evidence="1">Sarcosine oxidase subunit delta</fullName>
    </submittedName>
</protein>
<sequence length="86" mass="9866">MMKIMTCPVNGARPVSEFAYWGELRPMPDPMTASDAQWADYVFCRNGAPGVKREWWCHTPSNTWFIAERDTAKDLVLRTWLAGEEA</sequence>
<evidence type="ECO:0000313" key="2">
    <source>
        <dbReference type="Proteomes" id="UP001558850"/>
    </source>
</evidence>